<evidence type="ECO:0000259" key="4">
    <source>
        <dbReference type="Pfam" id="PF12002"/>
    </source>
</evidence>
<dbReference type="CDD" id="cd18139">
    <property type="entry name" value="HLD_clamp_RarA"/>
    <property type="match status" value="1"/>
</dbReference>
<proteinExistence type="predicted"/>
<name>A0A6J7PSD0_9ZZZZ</name>
<dbReference type="PANTHER" id="PTHR13779">
    <property type="entry name" value="WERNER HELICASE-INTERACTING PROTEIN 1 FAMILY MEMBER"/>
    <property type="match status" value="1"/>
</dbReference>
<dbReference type="Pfam" id="PF16193">
    <property type="entry name" value="AAA_assoc_2"/>
    <property type="match status" value="1"/>
</dbReference>
<accession>A0A6J7PSD0</accession>
<gene>
    <name evidence="6" type="ORF">UFOPK4098_00024</name>
    <name evidence="7" type="ORF">UFOPK4347_00532</name>
</gene>
<dbReference type="GO" id="GO:0003677">
    <property type="term" value="F:DNA binding"/>
    <property type="evidence" value="ECO:0007669"/>
    <property type="project" value="InterPro"/>
</dbReference>
<dbReference type="Gene3D" id="1.10.3710.10">
    <property type="entry name" value="DNA polymerase III clamp loader subunits, C-terminal domain"/>
    <property type="match status" value="1"/>
</dbReference>
<evidence type="ECO:0000259" key="3">
    <source>
        <dbReference type="Pfam" id="PF00004"/>
    </source>
</evidence>
<dbReference type="GO" id="GO:0000731">
    <property type="term" value="P:DNA synthesis involved in DNA repair"/>
    <property type="evidence" value="ECO:0007669"/>
    <property type="project" value="TreeGrafter"/>
</dbReference>
<dbReference type="Pfam" id="PF00004">
    <property type="entry name" value="AAA"/>
    <property type="match status" value="1"/>
</dbReference>
<reference evidence="6" key="1">
    <citation type="submission" date="2020-05" db="EMBL/GenBank/DDBJ databases">
        <authorList>
            <person name="Chiriac C."/>
            <person name="Salcher M."/>
            <person name="Ghai R."/>
            <person name="Kavagutti S V."/>
        </authorList>
    </citation>
    <scope>NUCLEOTIDE SEQUENCE</scope>
</reference>
<dbReference type="EMBL" id="CAFBQU010000009">
    <property type="protein sequence ID" value="CAB5062927.1"/>
    <property type="molecule type" value="Genomic_DNA"/>
</dbReference>
<dbReference type="InterPro" id="IPR032423">
    <property type="entry name" value="AAA_assoc_2"/>
</dbReference>
<dbReference type="InterPro" id="IPR027417">
    <property type="entry name" value="P-loop_NTPase"/>
</dbReference>
<dbReference type="InterPro" id="IPR021886">
    <property type="entry name" value="MgsA_C"/>
</dbReference>
<evidence type="ECO:0000259" key="5">
    <source>
        <dbReference type="Pfam" id="PF16193"/>
    </source>
</evidence>
<dbReference type="GO" id="GO:0005524">
    <property type="term" value="F:ATP binding"/>
    <property type="evidence" value="ECO:0007669"/>
    <property type="project" value="UniProtKB-KW"/>
</dbReference>
<keyword evidence="1" id="KW-0547">Nucleotide-binding</keyword>
<dbReference type="GO" id="GO:0008047">
    <property type="term" value="F:enzyme activator activity"/>
    <property type="evidence" value="ECO:0007669"/>
    <property type="project" value="TreeGrafter"/>
</dbReference>
<evidence type="ECO:0000313" key="6">
    <source>
        <dbReference type="EMBL" id="CAB5006103.1"/>
    </source>
</evidence>
<evidence type="ECO:0000256" key="1">
    <source>
        <dbReference type="ARBA" id="ARBA00022741"/>
    </source>
</evidence>
<evidence type="ECO:0000313" key="7">
    <source>
        <dbReference type="EMBL" id="CAB5062927.1"/>
    </source>
</evidence>
<dbReference type="Gene3D" id="1.10.8.60">
    <property type="match status" value="1"/>
</dbReference>
<dbReference type="Gene3D" id="3.40.50.300">
    <property type="entry name" value="P-loop containing nucleotide triphosphate hydrolases"/>
    <property type="match status" value="1"/>
</dbReference>
<feature type="domain" description="AAA C-terminal" evidence="5">
    <location>
        <begin position="113"/>
        <end position="194"/>
    </location>
</feature>
<dbReference type="InterPro" id="IPR003959">
    <property type="entry name" value="ATPase_AAA_core"/>
</dbReference>
<feature type="domain" description="ATPase AAA-type core" evidence="3">
    <location>
        <begin position="2"/>
        <end position="89"/>
    </location>
</feature>
<dbReference type="EMBL" id="CAFBPN010000001">
    <property type="protein sequence ID" value="CAB5006103.1"/>
    <property type="molecule type" value="Genomic_DNA"/>
</dbReference>
<dbReference type="GO" id="GO:0017116">
    <property type="term" value="F:single-stranded DNA helicase activity"/>
    <property type="evidence" value="ECO:0007669"/>
    <property type="project" value="TreeGrafter"/>
</dbReference>
<dbReference type="Pfam" id="PF12002">
    <property type="entry name" value="MgsA_C"/>
    <property type="match status" value="1"/>
</dbReference>
<dbReference type="GO" id="GO:0016887">
    <property type="term" value="F:ATP hydrolysis activity"/>
    <property type="evidence" value="ECO:0007669"/>
    <property type="project" value="InterPro"/>
</dbReference>
<protein>
    <submittedName>
        <fullName evidence="6">Unannotated protein</fullName>
    </submittedName>
</protein>
<dbReference type="PANTHER" id="PTHR13779:SF7">
    <property type="entry name" value="ATPASE WRNIP1"/>
    <property type="match status" value="1"/>
</dbReference>
<dbReference type="SUPFAM" id="SSF52540">
    <property type="entry name" value="P-loop containing nucleoside triphosphate hydrolases"/>
    <property type="match status" value="1"/>
</dbReference>
<dbReference type="AlphaFoldDB" id="A0A6J7PSD0"/>
<dbReference type="SUPFAM" id="SSF48019">
    <property type="entry name" value="post-AAA+ oligomerization domain-like"/>
    <property type="match status" value="1"/>
</dbReference>
<evidence type="ECO:0000256" key="2">
    <source>
        <dbReference type="ARBA" id="ARBA00022840"/>
    </source>
</evidence>
<sequence>MATQSSAHFVRLSAVSSGVKDIRETIAQAQHLLGEKQRRTMVFIDEIHRFSTSQQDALLPAVESGLLVLVGATTENPFFEVNAPLRSRSTLFHLEPLSASDLSVLVERGCAAENAQLDEVAKKHLLDMAQGDGRQILTSLEVACALARSDVSNTTGKQVVVSLGNVEAALSTSALRYGRDDHYDVISAFIKSIRGSAVDAAIHWLARMLVAGEDPRFIARRLVILASEDIGMADPTSLLVATACAQAVEHVGMPEAQLNLAQATIHLASAPKSNSTSNAIWSAMSEVRSGGIGEVPLFLRDGHYQGAETLGHGSGYVSPHVATPHNPAAQANDYLPEALDGRHYYDEHL</sequence>
<dbReference type="FunFam" id="1.20.272.10:FF:000001">
    <property type="entry name" value="Putative AAA family ATPase"/>
    <property type="match status" value="1"/>
</dbReference>
<dbReference type="GO" id="GO:0006261">
    <property type="term" value="P:DNA-templated DNA replication"/>
    <property type="evidence" value="ECO:0007669"/>
    <property type="project" value="TreeGrafter"/>
</dbReference>
<keyword evidence="2" id="KW-0067">ATP-binding</keyword>
<dbReference type="InterPro" id="IPR008921">
    <property type="entry name" value="DNA_pol3_clamp-load_cplx_C"/>
</dbReference>
<dbReference type="InterPro" id="IPR051314">
    <property type="entry name" value="AAA_ATPase_RarA/MGS1/WRNIP1"/>
</dbReference>
<feature type="domain" description="MgsA AAA+ ATPase C-terminal" evidence="4">
    <location>
        <begin position="195"/>
        <end position="346"/>
    </location>
</feature>
<dbReference type="Gene3D" id="1.20.272.10">
    <property type="match status" value="1"/>
</dbReference>
<organism evidence="6">
    <name type="scientific">freshwater metagenome</name>
    <dbReference type="NCBI Taxonomy" id="449393"/>
    <lineage>
        <taxon>unclassified sequences</taxon>
        <taxon>metagenomes</taxon>
        <taxon>ecological metagenomes</taxon>
    </lineage>
</organism>